<dbReference type="Proteomes" id="UP000799423">
    <property type="component" value="Unassembled WGS sequence"/>
</dbReference>
<evidence type="ECO:0000313" key="1">
    <source>
        <dbReference type="EMBL" id="KAF2854629.1"/>
    </source>
</evidence>
<sequence length="116" mass="13061">MAHAAPSNGSCTGVPTLSTRLANLRLATVETVDNMIALAFVMLQRRARSRTSDGVVQHVCSRRQLQWLAYRAFQTVFERRQTQHRTLLAWLKASLRSVFVSSDTERRMLVEASACP</sequence>
<dbReference type="OrthoDB" id="289721at2759"/>
<accession>A0A6A7BJN7</accession>
<keyword evidence="2" id="KW-1185">Reference proteome</keyword>
<dbReference type="EMBL" id="MU006292">
    <property type="protein sequence ID" value="KAF2854629.1"/>
    <property type="molecule type" value="Genomic_DNA"/>
</dbReference>
<evidence type="ECO:0000313" key="2">
    <source>
        <dbReference type="Proteomes" id="UP000799423"/>
    </source>
</evidence>
<dbReference type="AlphaFoldDB" id="A0A6A7BJN7"/>
<organism evidence="1 2">
    <name type="scientific">Plenodomus tracheiphilus IPT5</name>
    <dbReference type="NCBI Taxonomy" id="1408161"/>
    <lineage>
        <taxon>Eukaryota</taxon>
        <taxon>Fungi</taxon>
        <taxon>Dikarya</taxon>
        <taxon>Ascomycota</taxon>
        <taxon>Pezizomycotina</taxon>
        <taxon>Dothideomycetes</taxon>
        <taxon>Pleosporomycetidae</taxon>
        <taxon>Pleosporales</taxon>
        <taxon>Pleosporineae</taxon>
        <taxon>Leptosphaeriaceae</taxon>
        <taxon>Plenodomus</taxon>
    </lineage>
</organism>
<reference evidence="1" key="1">
    <citation type="submission" date="2020-01" db="EMBL/GenBank/DDBJ databases">
        <authorList>
            <consortium name="DOE Joint Genome Institute"/>
            <person name="Haridas S."/>
            <person name="Albert R."/>
            <person name="Binder M."/>
            <person name="Bloem J."/>
            <person name="Labutti K."/>
            <person name="Salamov A."/>
            <person name="Andreopoulos B."/>
            <person name="Baker S.E."/>
            <person name="Barry K."/>
            <person name="Bills G."/>
            <person name="Bluhm B.H."/>
            <person name="Cannon C."/>
            <person name="Castanera R."/>
            <person name="Culley D.E."/>
            <person name="Daum C."/>
            <person name="Ezra D."/>
            <person name="Gonzalez J.B."/>
            <person name="Henrissat B."/>
            <person name="Kuo A."/>
            <person name="Liang C."/>
            <person name="Lipzen A."/>
            <person name="Lutzoni F."/>
            <person name="Magnuson J."/>
            <person name="Mondo S."/>
            <person name="Nolan M."/>
            <person name="Ohm R."/>
            <person name="Pangilinan J."/>
            <person name="Park H.-J."/>
            <person name="Ramirez L."/>
            <person name="Alfaro M."/>
            <person name="Sun H."/>
            <person name="Tritt A."/>
            <person name="Yoshinaga Y."/>
            <person name="Zwiers L.-H."/>
            <person name="Turgeon B.G."/>
            <person name="Goodwin S.B."/>
            <person name="Spatafora J.W."/>
            <person name="Crous P.W."/>
            <person name="Grigoriev I.V."/>
        </authorList>
    </citation>
    <scope>NUCLEOTIDE SEQUENCE</scope>
    <source>
        <strain evidence="1">IPT5</strain>
    </source>
</reference>
<name>A0A6A7BJN7_9PLEO</name>
<dbReference type="Gene3D" id="1.10.357.90">
    <property type="match status" value="1"/>
</dbReference>
<protein>
    <submittedName>
        <fullName evidence="1">Uncharacterized protein</fullName>
    </submittedName>
</protein>
<proteinExistence type="predicted"/>
<gene>
    <name evidence="1" type="ORF">T440DRAFT_239477</name>
</gene>